<comment type="caution">
    <text evidence="1">The sequence shown here is derived from an EMBL/GenBank/DDBJ whole genome shotgun (WGS) entry which is preliminary data.</text>
</comment>
<organism evidence="1 2">
    <name type="scientific">Araneus ventricosus</name>
    <name type="common">Orbweaver spider</name>
    <name type="synonym">Epeira ventricosa</name>
    <dbReference type="NCBI Taxonomy" id="182803"/>
    <lineage>
        <taxon>Eukaryota</taxon>
        <taxon>Metazoa</taxon>
        <taxon>Ecdysozoa</taxon>
        <taxon>Arthropoda</taxon>
        <taxon>Chelicerata</taxon>
        <taxon>Arachnida</taxon>
        <taxon>Araneae</taxon>
        <taxon>Araneomorphae</taxon>
        <taxon>Entelegynae</taxon>
        <taxon>Araneoidea</taxon>
        <taxon>Araneidae</taxon>
        <taxon>Araneus</taxon>
    </lineage>
</organism>
<dbReference type="EMBL" id="BGPR01065844">
    <property type="protein sequence ID" value="GBO40579.1"/>
    <property type="molecule type" value="Genomic_DNA"/>
</dbReference>
<evidence type="ECO:0000313" key="2">
    <source>
        <dbReference type="Proteomes" id="UP000499080"/>
    </source>
</evidence>
<sequence length="225" mass="24590">MPCSDRVAPLRLPCIPCRTPSACSKGSVQMTLWFGLESAPGGRRWIPSFISSSSSSTSMGPPFFRQPFYLCQKLNQISHGPAALTSFNVNPSILHPMKRKHLFAPPSNDDTHGGKTDTMMPSARCDGPSETSETLPPHKFFLQSDQSQTLSVNSPRNVLERIAIRSSYGQSIPGLLAQSVQTNVAFPQLVHQTGHVPSSVPDVGISFPFVTQYDLSQKHNRDPSL</sequence>
<name>A0A4Y2WTQ1_ARAVE</name>
<protein>
    <submittedName>
        <fullName evidence="1">Uncharacterized protein</fullName>
    </submittedName>
</protein>
<proteinExistence type="predicted"/>
<dbReference type="AlphaFoldDB" id="A0A4Y2WTQ1"/>
<reference evidence="1 2" key="1">
    <citation type="journal article" date="2019" name="Sci. Rep.">
        <title>Orb-weaving spider Araneus ventricosus genome elucidates the spidroin gene catalogue.</title>
        <authorList>
            <person name="Kono N."/>
            <person name="Nakamura H."/>
            <person name="Ohtoshi R."/>
            <person name="Moran D.A.P."/>
            <person name="Shinohara A."/>
            <person name="Yoshida Y."/>
            <person name="Fujiwara M."/>
            <person name="Mori M."/>
            <person name="Tomita M."/>
            <person name="Arakawa K."/>
        </authorList>
    </citation>
    <scope>NUCLEOTIDE SEQUENCE [LARGE SCALE GENOMIC DNA]</scope>
</reference>
<gene>
    <name evidence="1" type="ORF">AVEN_193809_1</name>
</gene>
<evidence type="ECO:0000313" key="1">
    <source>
        <dbReference type="EMBL" id="GBO40579.1"/>
    </source>
</evidence>
<keyword evidence="2" id="KW-1185">Reference proteome</keyword>
<accession>A0A4Y2WTQ1</accession>
<dbReference type="Proteomes" id="UP000499080">
    <property type="component" value="Unassembled WGS sequence"/>
</dbReference>